<gene>
    <name evidence="1" type="ORF">EGD98_07245</name>
</gene>
<evidence type="ECO:0008006" key="3">
    <source>
        <dbReference type="Google" id="ProtNLM"/>
    </source>
</evidence>
<dbReference type="AlphaFoldDB" id="A0A8J7YCC6"/>
<dbReference type="PROSITE" id="PS51257">
    <property type="entry name" value="PROKAR_LIPOPROTEIN"/>
    <property type="match status" value="1"/>
</dbReference>
<name>A0A8J7YCC6_9EURY</name>
<sequence length="161" mass="17266">MPSRRQFVGVIGTAMALSGCSALESATSTETEQSVSTAITARLLGPETDQQLFDGSEVARVGEVNEDSGTVQLPITLTDAGQTSLTEQFRSANVSENSGEFEMQLLDDGEEFHRFGIGSDLATAIEDEEWNGKFVIGVEDRDAAEAMRSRLLGEGTETPEQ</sequence>
<evidence type="ECO:0000313" key="2">
    <source>
        <dbReference type="Proteomes" id="UP000783863"/>
    </source>
</evidence>
<dbReference type="RefSeq" id="WP_220587672.1">
    <property type="nucleotide sequence ID" value="NZ_RKLQ01000001.1"/>
</dbReference>
<evidence type="ECO:0000313" key="1">
    <source>
        <dbReference type="EMBL" id="MBX0303465.1"/>
    </source>
</evidence>
<dbReference type="EMBL" id="RKLQ01000001">
    <property type="protein sequence ID" value="MBX0303465.1"/>
    <property type="molecule type" value="Genomic_DNA"/>
</dbReference>
<reference evidence="1" key="1">
    <citation type="submission" date="2021-06" db="EMBL/GenBank/DDBJ databases">
        <title>Halomicroarcula sp. F24A a new haloarchaeum isolated from saline soil.</title>
        <authorList>
            <person name="Duran-Viseras A."/>
            <person name="Sanchez-Porro C."/>
            <person name="Ventosa A."/>
        </authorList>
    </citation>
    <scope>NUCLEOTIDE SEQUENCE</scope>
    <source>
        <strain evidence="1">F24A</strain>
    </source>
</reference>
<comment type="caution">
    <text evidence="1">The sequence shown here is derived from an EMBL/GenBank/DDBJ whole genome shotgun (WGS) entry which is preliminary data.</text>
</comment>
<organism evidence="1 2">
    <name type="scientific">Haloarcula salinisoli</name>
    <dbReference type="NCBI Taxonomy" id="2487746"/>
    <lineage>
        <taxon>Archaea</taxon>
        <taxon>Methanobacteriati</taxon>
        <taxon>Methanobacteriota</taxon>
        <taxon>Stenosarchaea group</taxon>
        <taxon>Halobacteria</taxon>
        <taxon>Halobacteriales</taxon>
        <taxon>Haloarculaceae</taxon>
        <taxon>Haloarcula</taxon>
    </lineage>
</organism>
<dbReference type="Proteomes" id="UP000783863">
    <property type="component" value="Unassembled WGS sequence"/>
</dbReference>
<accession>A0A8J7YCC6</accession>
<proteinExistence type="predicted"/>
<keyword evidence="2" id="KW-1185">Reference proteome</keyword>
<protein>
    <recommendedName>
        <fullName evidence="3">Preprotein translocase subunit SecD</fullName>
    </recommendedName>
</protein>